<proteinExistence type="predicted"/>
<sequence>MGEESSVSEMSQSVQSAWEDLVVENPNRRKLEACLVSTIMIVVVCISGLLLFVVIELQPANNLRKVQRRPNVVFCDNGTCPEFAHRVLGWINFRVKPCVDFHAWVCQSRLKDNPEDTFSTRPPSEPARTQPMLTSTTCS</sequence>
<dbReference type="GO" id="GO:0006508">
    <property type="term" value="P:proteolysis"/>
    <property type="evidence" value="ECO:0007669"/>
    <property type="project" value="InterPro"/>
</dbReference>
<feature type="transmembrane region" description="Helical" evidence="2">
    <location>
        <begin position="35"/>
        <end position="55"/>
    </location>
</feature>
<keyword evidence="2" id="KW-1133">Transmembrane helix</keyword>
<dbReference type="PROSITE" id="PS51885">
    <property type="entry name" value="NEPRILYSIN"/>
    <property type="match status" value="1"/>
</dbReference>
<dbReference type="InterPro" id="IPR000718">
    <property type="entry name" value="Peptidase_M13"/>
</dbReference>
<dbReference type="GO" id="GO:0004222">
    <property type="term" value="F:metalloendopeptidase activity"/>
    <property type="evidence" value="ECO:0007669"/>
    <property type="project" value="InterPro"/>
</dbReference>
<dbReference type="EMBL" id="GIKN01000549">
    <property type="protein sequence ID" value="NIE42822.1"/>
    <property type="molecule type" value="Transcribed_RNA"/>
</dbReference>
<dbReference type="AlphaFoldDB" id="A0A6G4ZVQ7"/>
<organism evidence="3">
    <name type="scientific">Rhipicephalus microplus</name>
    <name type="common">Cattle tick</name>
    <name type="synonym">Boophilus microplus</name>
    <dbReference type="NCBI Taxonomy" id="6941"/>
    <lineage>
        <taxon>Eukaryota</taxon>
        <taxon>Metazoa</taxon>
        <taxon>Ecdysozoa</taxon>
        <taxon>Arthropoda</taxon>
        <taxon>Chelicerata</taxon>
        <taxon>Arachnida</taxon>
        <taxon>Acari</taxon>
        <taxon>Parasitiformes</taxon>
        <taxon>Ixodida</taxon>
        <taxon>Ixodoidea</taxon>
        <taxon>Ixodidae</taxon>
        <taxon>Rhipicephalinae</taxon>
        <taxon>Rhipicephalus</taxon>
        <taxon>Boophilus</taxon>
    </lineage>
</organism>
<protein>
    <submittedName>
        <fullName evidence="3">Uncharacterized protein</fullName>
    </submittedName>
</protein>
<accession>A0A6G4ZVQ7</accession>
<keyword evidence="2" id="KW-0812">Transmembrane</keyword>
<evidence type="ECO:0000256" key="1">
    <source>
        <dbReference type="SAM" id="MobiDB-lite"/>
    </source>
</evidence>
<evidence type="ECO:0000256" key="2">
    <source>
        <dbReference type="SAM" id="Phobius"/>
    </source>
</evidence>
<name>A0A6G4ZVQ7_RHIMP</name>
<evidence type="ECO:0000313" key="3">
    <source>
        <dbReference type="EMBL" id="NIE42822.1"/>
    </source>
</evidence>
<keyword evidence="2" id="KW-0472">Membrane</keyword>
<feature type="region of interest" description="Disordered" evidence="1">
    <location>
        <begin position="114"/>
        <end position="139"/>
    </location>
</feature>
<reference evidence="3" key="1">
    <citation type="submission" date="2020-03" db="EMBL/GenBank/DDBJ databases">
        <title>A transcriptome and proteome of the tick Rhipicephalus microplus shaped by the genetic composition of its hosts and developmental stage.</title>
        <authorList>
            <person name="Garcia G.R."/>
            <person name="Ribeiro J.M.C."/>
            <person name="Maruyama S.R."/>
            <person name="Gardinasse L.G."/>
            <person name="Nelson K."/>
            <person name="Ferreira B.R."/>
            <person name="Andrade T.G."/>
            <person name="Santos I.K.F.M."/>
        </authorList>
    </citation>
    <scope>NUCLEOTIDE SEQUENCE</scope>
    <source>
        <strain evidence="3">NSGR</strain>
        <tissue evidence="3">Salivary glands</tissue>
    </source>
</reference>